<organism evidence="1 2">
    <name type="scientific">Trichinella spiralis</name>
    <name type="common">Trichina worm</name>
    <dbReference type="NCBI Taxonomy" id="6334"/>
    <lineage>
        <taxon>Eukaryota</taxon>
        <taxon>Metazoa</taxon>
        <taxon>Ecdysozoa</taxon>
        <taxon>Nematoda</taxon>
        <taxon>Enoplea</taxon>
        <taxon>Dorylaimia</taxon>
        <taxon>Trichinellida</taxon>
        <taxon>Trichinellidae</taxon>
        <taxon>Trichinella</taxon>
    </lineage>
</organism>
<evidence type="ECO:0000313" key="2">
    <source>
        <dbReference type="Proteomes" id="UP000054776"/>
    </source>
</evidence>
<keyword evidence="2" id="KW-1185">Reference proteome</keyword>
<proteinExistence type="predicted"/>
<accession>A0A0V1AYA7</accession>
<reference evidence="1 2" key="1">
    <citation type="submission" date="2015-01" db="EMBL/GenBank/DDBJ databases">
        <title>Evolution of Trichinella species and genotypes.</title>
        <authorList>
            <person name="Korhonen P.K."/>
            <person name="Edoardo P."/>
            <person name="Giuseppe L.R."/>
            <person name="Gasser R.B."/>
        </authorList>
    </citation>
    <scope>NUCLEOTIDE SEQUENCE [LARGE SCALE GENOMIC DNA]</scope>
    <source>
        <strain evidence="1">ISS3</strain>
    </source>
</reference>
<gene>
    <name evidence="1" type="ORF">T01_8609</name>
</gene>
<evidence type="ECO:0000313" key="1">
    <source>
        <dbReference type="EMBL" id="KRY29717.1"/>
    </source>
</evidence>
<name>A0A0V1AYA7_TRISP</name>
<comment type="caution">
    <text evidence="1">The sequence shown here is derived from an EMBL/GenBank/DDBJ whole genome shotgun (WGS) entry which is preliminary data.</text>
</comment>
<dbReference type="InParanoid" id="A0A0V1AYA7"/>
<dbReference type="EMBL" id="JYDH01000162">
    <property type="protein sequence ID" value="KRY29717.1"/>
    <property type="molecule type" value="Genomic_DNA"/>
</dbReference>
<dbReference type="AlphaFoldDB" id="A0A0V1AYA7"/>
<sequence length="94" mass="11322">MIISPLHSIADKRKQLFTHLRLYSNASNMVIMIINTQVPTKGNNLVEYLKIVQRHQFLIFLMYMFCFEFRKIDTSKQMSRSVCWFYKAELLHFD</sequence>
<dbReference type="Proteomes" id="UP000054776">
    <property type="component" value="Unassembled WGS sequence"/>
</dbReference>
<protein>
    <submittedName>
        <fullName evidence="1">Uncharacterized protein</fullName>
    </submittedName>
</protein>